<dbReference type="EMBL" id="ML211565">
    <property type="protein sequence ID" value="TFK81743.1"/>
    <property type="molecule type" value="Genomic_DNA"/>
</dbReference>
<keyword evidence="3" id="KW-1185">Reference proteome</keyword>
<dbReference type="InParanoid" id="A0A5C3P7K5"/>
<sequence length="502" mass="56368">MDQWFAIVDAAWEVHVLEGNSNQDSDPERIGLRFTGSDLTSVATAFIAFCVQHHGGNTVHRIVDTVDYNAHFHPRNIFHEPRFWNVAEGVGEGVERSVLGAVLNILVKEKNYWRLVDSDHGYYSINQPPSGLPVSSAALAYFRTSGYIVAASLCLLRQAPLPIDPCLLLLAFSSLRDLIDHEDLLGIVSPSRAETLKQWPKTLPNNAATSLSQNSQVGQLILTHLNQTVDELPSLLTQQDWDAYTRTIYAGVLFGFPHPEYDQTPAFLAWKEGFNIQLSDNVSLLQTCNGTTIWRELVPSLYTNRFMSAAEFIAELTYINHSESVCHELARMTDALDALPSQALPWTDELQDAFVVRFEHYLQGQGNIADRSSSGGGAPPTSSPSGQHASHRARQMCKYLTGSELPPANSRDIKIYFVRDFAPVNRARVPRGHDVEEFMPSTPLALQVATCFRKMHVALNRRLMEMLREPWVEVPIATSEPTEFEKWMDYHILQSAEEYNTL</sequence>
<name>A0A5C3P7K5_9APHY</name>
<evidence type="ECO:0000313" key="3">
    <source>
        <dbReference type="Proteomes" id="UP000308197"/>
    </source>
</evidence>
<proteinExistence type="predicted"/>
<gene>
    <name evidence="2" type="ORF">K466DRAFT_604254</name>
</gene>
<evidence type="ECO:0000256" key="1">
    <source>
        <dbReference type="SAM" id="MobiDB-lite"/>
    </source>
</evidence>
<protein>
    <submittedName>
        <fullName evidence="2">Uncharacterized protein</fullName>
    </submittedName>
</protein>
<feature type="region of interest" description="Disordered" evidence="1">
    <location>
        <begin position="369"/>
        <end position="393"/>
    </location>
</feature>
<evidence type="ECO:0000313" key="2">
    <source>
        <dbReference type="EMBL" id="TFK81743.1"/>
    </source>
</evidence>
<organism evidence="2 3">
    <name type="scientific">Polyporus arcularius HHB13444</name>
    <dbReference type="NCBI Taxonomy" id="1314778"/>
    <lineage>
        <taxon>Eukaryota</taxon>
        <taxon>Fungi</taxon>
        <taxon>Dikarya</taxon>
        <taxon>Basidiomycota</taxon>
        <taxon>Agaricomycotina</taxon>
        <taxon>Agaricomycetes</taxon>
        <taxon>Polyporales</taxon>
        <taxon>Polyporaceae</taxon>
        <taxon>Polyporus</taxon>
    </lineage>
</organism>
<accession>A0A5C3P7K5</accession>
<dbReference type="Proteomes" id="UP000308197">
    <property type="component" value="Unassembled WGS sequence"/>
</dbReference>
<reference evidence="2 3" key="1">
    <citation type="journal article" date="2019" name="Nat. Ecol. Evol.">
        <title>Megaphylogeny resolves global patterns of mushroom evolution.</title>
        <authorList>
            <person name="Varga T."/>
            <person name="Krizsan K."/>
            <person name="Foldi C."/>
            <person name="Dima B."/>
            <person name="Sanchez-Garcia M."/>
            <person name="Sanchez-Ramirez S."/>
            <person name="Szollosi G.J."/>
            <person name="Szarkandi J.G."/>
            <person name="Papp V."/>
            <person name="Albert L."/>
            <person name="Andreopoulos W."/>
            <person name="Angelini C."/>
            <person name="Antonin V."/>
            <person name="Barry K.W."/>
            <person name="Bougher N.L."/>
            <person name="Buchanan P."/>
            <person name="Buyck B."/>
            <person name="Bense V."/>
            <person name="Catcheside P."/>
            <person name="Chovatia M."/>
            <person name="Cooper J."/>
            <person name="Damon W."/>
            <person name="Desjardin D."/>
            <person name="Finy P."/>
            <person name="Geml J."/>
            <person name="Haridas S."/>
            <person name="Hughes K."/>
            <person name="Justo A."/>
            <person name="Karasinski D."/>
            <person name="Kautmanova I."/>
            <person name="Kiss B."/>
            <person name="Kocsube S."/>
            <person name="Kotiranta H."/>
            <person name="LaButti K.M."/>
            <person name="Lechner B.E."/>
            <person name="Liimatainen K."/>
            <person name="Lipzen A."/>
            <person name="Lukacs Z."/>
            <person name="Mihaltcheva S."/>
            <person name="Morgado L.N."/>
            <person name="Niskanen T."/>
            <person name="Noordeloos M.E."/>
            <person name="Ohm R.A."/>
            <person name="Ortiz-Santana B."/>
            <person name="Ovrebo C."/>
            <person name="Racz N."/>
            <person name="Riley R."/>
            <person name="Savchenko A."/>
            <person name="Shiryaev A."/>
            <person name="Soop K."/>
            <person name="Spirin V."/>
            <person name="Szebenyi C."/>
            <person name="Tomsovsky M."/>
            <person name="Tulloss R.E."/>
            <person name="Uehling J."/>
            <person name="Grigoriev I.V."/>
            <person name="Vagvolgyi C."/>
            <person name="Papp T."/>
            <person name="Martin F.M."/>
            <person name="Miettinen O."/>
            <person name="Hibbett D.S."/>
            <person name="Nagy L.G."/>
        </authorList>
    </citation>
    <scope>NUCLEOTIDE SEQUENCE [LARGE SCALE GENOMIC DNA]</scope>
    <source>
        <strain evidence="2 3">HHB13444</strain>
    </source>
</reference>
<dbReference type="AlphaFoldDB" id="A0A5C3P7K5"/>